<protein>
    <submittedName>
        <fullName evidence="1">Uncharacterized protein</fullName>
    </submittedName>
</protein>
<evidence type="ECO:0000313" key="2">
    <source>
        <dbReference type="EMBL" id="CAF4560589.1"/>
    </source>
</evidence>
<accession>A0A816EBM9</accession>
<dbReference type="Proteomes" id="UP000663829">
    <property type="component" value="Unassembled WGS sequence"/>
</dbReference>
<evidence type="ECO:0000313" key="1">
    <source>
        <dbReference type="EMBL" id="CAF1643971.1"/>
    </source>
</evidence>
<dbReference type="EMBL" id="CAJOBC010117885">
    <property type="protein sequence ID" value="CAF4560589.1"/>
    <property type="molecule type" value="Genomic_DNA"/>
</dbReference>
<dbReference type="Proteomes" id="UP000681722">
    <property type="component" value="Unassembled WGS sequence"/>
</dbReference>
<evidence type="ECO:0000313" key="3">
    <source>
        <dbReference type="Proteomes" id="UP000663829"/>
    </source>
</evidence>
<organism evidence="1 3">
    <name type="scientific">Didymodactylos carnosus</name>
    <dbReference type="NCBI Taxonomy" id="1234261"/>
    <lineage>
        <taxon>Eukaryota</taxon>
        <taxon>Metazoa</taxon>
        <taxon>Spiralia</taxon>
        <taxon>Gnathifera</taxon>
        <taxon>Rotifera</taxon>
        <taxon>Eurotatoria</taxon>
        <taxon>Bdelloidea</taxon>
        <taxon>Philodinida</taxon>
        <taxon>Philodinidae</taxon>
        <taxon>Didymodactylos</taxon>
    </lineage>
</organism>
<feature type="non-terminal residue" evidence="1">
    <location>
        <position position="106"/>
    </location>
</feature>
<gene>
    <name evidence="1" type="ORF">GPM918_LOCUS45110</name>
    <name evidence="2" type="ORF">SRO942_LOCUS47362</name>
</gene>
<dbReference type="EMBL" id="CAJNOQ010048529">
    <property type="protein sequence ID" value="CAF1643971.1"/>
    <property type="molecule type" value="Genomic_DNA"/>
</dbReference>
<reference evidence="1" key="1">
    <citation type="submission" date="2021-02" db="EMBL/GenBank/DDBJ databases">
        <authorList>
            <person name="Nowell W R."/>
        </authorList>
    </citation>
    <scope>NUCLEOTIDE SEQUENCE</scope>
</reference>
<feature type="non-terminal residue" evidence="1">
    <location>
        <position position="1"/>
    </location>
</feature>
<comment type="caution">
    <text evidence="1">The sequence shown here is derived from an EMBL/GenBank/DDBJ whole genome shotgun (WGS) entry which is preliminary data.</text>
</comment>
<proteinExistence type="predicted"/>
<sequence length="106" mass="12954">YQLLSSHNNDRHRLIMCHCHFLYDTIYHQLFKTEQQHRKRSLKQNESGKRIKSTSIISVKDDDYYCSYMRRFYVENDEKIEIQCPMEENCIDIKIHQILKNIKVNT</sequence>
<keyword evidence="3" id="KW-1185">Reference proteome</keyword>
<dbReference type="AlphaFoldDB" id="A0A816EBM9"/>
<name>A0A816EBM9_9BILA</name>